<evidence type="ECO:0000313" key="2">
    <source>
        <dbReference type="Proteomes" id="UP000663848"/>
    </source>
</evidence>
<feature type="non-terminal residue" evidence="1">
    <location>
        <position position="1"/>
    </location>
</feature>
<dbReference type="EMBL" id="CAJOBR010051673">
    <property type="protein sequence ID" value="CAF5052350.1"/>
    <property type="molecule type" value="Genomic_DNA"/>
</dbReference>
<organism evidence="1 2">
    <name type="scientific">Rotaria socialis</name>
    <dbReference type="NCBI Taxonomy" id="392032"/>
    <lineage>
        <taxon>Eukaryota</taxon>
        <taxon>Metazoa</taxon>
        <taxon>Spiralia</taxon>
        <taxon>Gnathifera</taxon>
        <taxon>Rotifera</taxon>
        <taxon>Eurotatoria</taxon>
        <taxon>Bdelloidea</taxon>
        <taxon>Philodinida</taxon>
        <taxon>Philodinidae</taxon>
        <taxon>Rotaria</taxon>
    </lineage>
</organism>
<reference evidence="1" key="1">
    <citation type="submission" date="2021-02" db="EMBL/GenBank/DDBJ databases">
        <authorList>
            <person name="Nowell W R."/>
        </authorList>
    </citation>
    <scope>NUCLEOTIDE SEQUENCE</scope>
</reference>
<comment type="caution">
    <text evidence="1">The sequence shown here is derived from an EMBL/GenBank/DDBJ whole genome shotgun (WGS) entry which is preliminary data.</text>
</comment>
<dbReference type="AlphaFoldDB" id="A0A822CUH3"/>
<evidence type="ECO:0000313" key="1">
    <source>
        <dbReference type="EMBL" id="CAF5052350.1"/>
    </source>
</evidence>
<gene>
    <name evidence="1" type="ORF">QYT958_LOCUS42135</name>
</gene>
<dbReference type="Proteomes" id="UP000663848">
    <property type="component" value="Unassembled WGS sequence"/>
</dbReference>
<protein>
    <submittedName>
        <fullName evidence="1">Uncharacterized protein</fullName>
    </submittedName>
</protein>
<accession>A0A822CUH3</accession>
<name>A0A822CUH3_9BILA</name>
<sequence length="46" mass="5227">SISHYDDDDDDDDAADTIKLSARSITKAQRRSFYSEDDVDVDDDDD</sequence>
<proteinExistence type="predicted"/>